<dbReference type="Gene3D" id="3.40.50.720">
    <property type="entry name" value="NAD(P)-binding Rossmann-like Domain"/>
    <property type="match status" value="1"/>
</dbReference>
<dbReference type="EC" id="1.1.1.37" evidence="1"/>
<dbReference type="InterPro" id="IPR036291">
    <property type="entry name" value="NAD(P)-bd_dom_sf"/>
</dbReference>
<dbReference type="KEGG" id="dpl:KGM_212210"/>
<dbReference type="EMBL" id="AGBW02009529">
    <property type="protein sequence ID" value="OWR50573.1"/>
    <property type="molecule type" value="Genomic_DNA"/>
</dbReference>
<dbReference type="Gene3D" id="3.90.110.10">
    <property type="entry name" value="Lactate dehydrogenase/glycoside hydrolase, family 4, C-terminal"/>
    <property type="match status" value="1"/>
</dbReference>
<protein>
    <recommendedName>
        <fullName evidence="2">Malate dehydrogenase, mitochondrial</fullName>
        <ecNumber evidence="1">1.1.1.37</ecNumber>
    </recommendedName>
</protein>
<proteinExistence type="inferred from homology"/>
<dbReference type="Pfam" id="PF00056">
    <property type="entry name" value="Ldh_1_N"/>
    <property type="match status" value="1"/>
</dbReference>
<keyword evidence="9" id="KW-1185">Reference proteome</keyword>
<keyword evidence="4 7" id="KW-0560">Oxidoreductase</keyword>
<dbReference type="InterPro" id="IPR001236">
    <property type="entry name" value="Lactate/malate_DH_N"/>
</dbReference>
<evidence type="ECO:0000256" key="4">
    <source>
        <dbReference type="ARBA" id="ARBA00023002"/>
    </source>
</evidence>
<dbReference type="GO" id="GO:0030060">
    <property type="term" value="F:L-malate dehydrogenase (NAD+) activity"/>
    <property type="evidence" value="ECO:0007669"/>
    <property type="project" value="UniProtKB-EC"/>
</dbReference>
<evidence type="ECO:0000256" key="2">
    <source>
        <dbReference type="ARBA" id="ARBA00016075"/>
    </source>
</evidence>
<dbReference type="eggNOG" id="KOG1494">
    <property type="taxonomic scope" value="Eukaryota"/>
</dbReference>
<dbReference type="PANTHER" id="PTHR11540:SF16">
    <property type="entry name" value="MALATE DEHYDROGENASE, MITOCHONDRIAL"/>
    <property type="match status" value="1"/>
</dbReference>
<dbReference type="Pfam" id="PF02866">
    <property type="entry name" value="Ldh_1_C"/>
    <property type="match status" value="1"/>
</dbReference>
<name>A0A212FA21_DANPL</name>
<keyword evidence="3" id="KW-0816">Tricarboxylic acid cycle</keyword>
<evidence type="ECO:0000256" key="6">
    <source>
        <dbReference type="ARBA" id="ARBA00048313"/>
    </source>
</evidence>
<sequence>MNVFSRSLQRTQFKSLCSVKNYVQRRNVQISIVGAASDIGKNVALLLKRNPYITRLHLYDDNNIVKGIGLELEQIPGGPKVASFSGDPFLSAAIRYSNLVLLVSRTPRKLGFSREQMLATNAIPVYKLCKVLSYQNPDAFFAISTNPINSIIPFANLLLKNCNAHNPFKLFGITHIDTTRARAFISNTLNVNPRHLYVPVIGGHSDETIVPLFSNLCPSHYCVGHCEADTLTRLIKKSGTEVLNRKHGSDSSTLAMAWSINEFVQNLIEALYGNCVIVNSYTANPHFGTKFFSGPTKVGPEGVIETCNKTFHMSDYESKLLERAVPIINRDVAEGEAHVSVLESARSCY</sequence>
<evidence type="ECO:0000256" key="3">
    <source>
        <dbReference type="ARBA" id="ARBA00022532"/>
    </source>
</evidence>
<dbReference type="STRING" id="278856.A0A212FA21"/>
<dbReference type="OrthoDB" id="7248433at2759"/>
<accession>A0A212FA21</accession>
<dbReference type="GO" id="GO:0006099">
    <property type="term" value="P:tricarboxylic acid cycle"/>
    <property type="evidence" value="ECO:0007669"/>
    <property type="project" value="UniProtKB-KW"/>
</dbReference>
<gene>
    <name evidence="8" type="ORF">KGM_212210</name>
</gene>
<reference evidence="8 9" key="1">
    <citation type="journal article" date="2011" name="Cell">
        <title>The monarch butterfly genome yields insights into long-distance migration.</title>
        <authorList>
            <person name="Zhan S."/>
            <person name="Merlin C."/>
            <person name="Boore J.L."/>
            <person name="Reppert S.M."/>
        </authorList>
    </citation>
    <scope>NUCLEOTIDE SEQUENCE [LARGE SCALE GENOMIC DNA]</scope>
    <source>
        <strain evidence="8">F-2</strain>
    </source>
</reference>
<comment type="caution">
    <text evidence="8">The sequence shown here is derived from an EMBL/GenBank/DDBJ whole genome shotgun (WGS) entry which is preliminary data.</text>
</comment>
<dbReference type="PANTHER" id="PTHR11540">
    <property type="entry name" value="MALATE AND LACTATE DEHYDROGENASE"/>
    <property type="match status" value="1"/>
</dbReference>
<dbReference type="GO" id="GO:0005737">
    <property type="term" value="C:cytoplasm"/>
    <property type="evidence" value="ECO:0007669"/>
    <property type="project" value="TreeGrafter"/>
</dbReference>
<dbReference type="SUPFAM" id="SSF51735">
    <property type="entry name" value="NAD(P)-binding Rossmann-fold domains"/>
    <property type="match status" value="1"/>
</dbReference>
<dbReference type="AlphaFoldDB" id="A0A212FA21"/>
<comment type="catalytic activity">
    <reaction evidence="6">
        <text>(S)-malate + NAD(+) = oxaloacetate + NADH + H(+)</text>
        <dbReference type="Rhea" id="RHEA:21432"/>
        <dbReference type="ChEBI" id="CHEBI:15378"/>
        <dbReference type="ChEBI" id="CHEBI:15589"/>
        <dbReference type="ChEBI" id="CHEBI:16452"/>
        <dbReference type="ChEBI" id="CHEBI:57540"/>
        <dbReference type="ChEBI" id="CHEBI:57945"/>
        <dbReference type="EC" id="1.1.1.37"/>
    </reaction>
</comment>
<dbReference type="InterPro" id="IPR001557">
    <property type="entry name" value="L-lactate/malate_DH"/>
</dbReference>
<dbReference type="Proteomes" id="UP000007151">
    <property type="component" value="Unassembled WGS sequence"/>
</dbReference>
<evidence type="ECO:0000256" key="1">
    <source>
        <dbReference type="ARBA" id="ARBA00012995"/>
    </source>
</evidence>
<dbReference type="SUPFAM" id="SSF56327">
    <property type="entry name" value="LDH C-terminal domain-like"/>
    <property type="match status" value="1"/>
</dbReference>
<evidence type="ECO:0000313" key="9">
    <source>
        <dbReference type="Proteomes" id="UP000007151"/>
    </source>
</evidence>
<evidence type="ECO:0000256" key="7">
    <source>
        <dbReference type="RuleBase" id="RU003369"/>
    </source>
</evidence>
<dbReference type="PIRSF" id="PIRSF000102">
    <property type="entry name" value="Lac_mal_DH"/>
    <property type="match status" value="1"/>
</dbReference>
<dbReference type="InterPro" id="IPR015955">
    <property type="entry name" value="Lactate_DH/Glyco_Ohase_4_C"/>
</dbReference>
<dbReference type="GO" id="GO:0019752">
    <property type="term" value="P:carboxylic acid metabolic process"/>
    <property type="evidence" value="ECO:0007669"/>
    <property type="project" value="InterPro"/>
</dbReference>
<evidence type="ECO:0000256" key="5">
    <source>
        <dbReference type="ARBA" id="ARBA00023027"/>
    </source>
</evidence>
<comment type="similarity">
    <text evidence="7">Belongs to the LDH/MDH superfamily.</text>
</comment>
<evidence type="ECO:0000313" key="8">
    <source>
        <dbReference type="EMBL" id="OWR50573.1"/>
    </source>
</evidence>
<keyword evidence="5" id="KW-0520">NAD</keyword>
<dbReference type="InterPro" id="IPR022383">
    <property type="entry name" value="Lactate/malate_DH_C"/>
</dbReference>
<organism evidence="8 9">
    <name type="scientific">Danaus plexippus plexippus</name>
    <dbReference type="NCBI Taxonomy" id="278856"/>
    <lineage>
        <taxon>Eukaryota</taxon>
        <taxon>Metazoa</taxon>
        <taxon>Ecdysozoa</taxon>
        <taxon>Arthropoda</taxon>
        <taxon>Hexapoda</taxon>
        <taxon>Insecta</taxon>
        <taxon>Pterygota</taxon>
        <taxon>Neoptera</taxon>
        <taxon>Endopterygota</taxon>
        <taxon>Lepidoptera</taxon>
        <taxon>Glossata</taxon>
        <taxon>Ditrysia</taxon>
        <taxon>Papilionoidea</taxon>
        <taxon>Nymphalidae</taxon>
        <taxon>Danainae</taxon>
        <taxon>Danaini</taxon>
        <taxon>Danaina</taxon>
        <taxon>Danaus</taxon>
        <taxon>Danaus</taxon>
    </lineage>
</organism>